<accession>B8CFM7</accession>
<organism evidence="3 4">
    <name type="scientific">Thalassiosira pseudonana</name>
    <name type="common">Marine diatom</name>
    <name type="synonym">Cyclotella nana</name>
    <dbReference type="NCBI Taxonomy" id="35128"/>
    <lineage>
        <taxon>Eukaryota</taxon>
        <taxon>Sar</taxon>
        <taxon>Stramenopiles</taxon>
        <taxon>Ochrophyta</taxon>
        <taxon>Bacillariophyta</taxon>
        <taxon>Coscinodiscophyceae</taxon>
        <taxon>Thalassiosirophycidae</taxon>
        <taxon>Thalassiosirales</taxon>
        <taxon>Thalassiosiraceae</taxon>
        <taxon>Thalassiosira</taxon>
    </lineage>
</organism>
<dbReference type="AlphaFoldDB" id="B8CFM7"/>
<dbReference type="InterPro" id="IPR013766">
    <property type="entry name" value="Thioredoxin_domain"/>
</dbReference>
<name>B8CFM7_THAPS</name>
<dbReference type="InterPro" id="IPR050620">
    <property type="entry name" value="Thioredoxin_H-type-like"/>
</dbReference>
<keyword evidence="4" id="KW-1185">Reference proteome</keyword>
<dbReference type="Gene3D" id="3.40.30.10">
    <property type="entry name" value="Glutaredoxin"/>
    <property type="match status" value="1"/>
</dbReference>
<reference evidence="3 4" key="1">
    <citation type="journal article" date="2004" name="Science">
        <title>The genome of the diatom Thalassiosira pseudonana: ecology, evolution, and metabolism.</title>
        <authorList>
            <person name="Armbrust E.V."/>
            <person name="Berges J.A."/>
            <person name="Bowler C."/>
            <person name="Green B.R."/>
            <person name="Martinez D."/>
            <person name="Putnam N.H."/>
            <person name="Zhou S."/>
            <person name="Allen A.E."/>
            <person name="Apt K.E."/>
            <person name="Bechner M."/>
            <person name="Brzezinski M.A."/>
            <person name="Chaal B.K."/>
            <person name="Chiovitti A."/>
            <person name="Davis A.K."/>
            <person name="Demarest M.S."/>
            <person name="Detter J.C."/>
            <person name="Glavina T."/>
            <person name="Goodstein D."/>
            <person name="Hadi M.Z."/>
            <person name="Hellsten U."/>
            <person name="Hildebrand M."/>
            <person name="Jenkins B.D."/>
            <person name="Jurka J."/>
            <person name="Kapitonov V.V."/>
            <person name="Kroger N."/>
            <person name="Lau W.W."/>
            <person name="Lane T.W."/>
            <person name="Larimer F.W."/>
            <person name="Lippmeier J.C."/>
            <person name="Lucas S."/>
            <person name="Medina M."/>
            <person name="Montsant A."/>
            <person name="Obornik M."/>
            <person name="Parker M.S."/>
            <person name="Palenik B."/>
            <person name="Pazour G.J."/>
            <person name="Richardson P.M."/>
            <person name="Rynearson T.A."/>
            <person name="Saito M.A."/>
            <person name="Schwartz D.C."/>
            <person name="Thamatrakoln K."/>
            <person name="Valentin K."/>
            <person name="Vardi A."/>
            <person name="Wilkerson F.P."/>
            <person name="Rokhsar D.S."/>
        </authorList>
    </citation>
    <scope>NUCLEOTIDE SEQUENCE [LARGE SCALE GENOMIC DNA]</scope>
    <source>
        <strain evidence="3 4">CCMP1335</strain>
    </source>
</reference>
<dbReference type="SUPFAM" id="SSF52833">
    <property type="entry name" value="Thioredoxin-like"/>
    <property type="match status" value="1"/>
</dbReference>
<dbReference type="EMBL" id="CM000653">
    <property type="protein sequence ID" value="EED87655.1"/>
    <property type="molecule type" value="Genomic_DNA"/>
</dbReference>
<proteinExistence type="predicted"/>
<evidence type="ECO:0000313" key="3">
    <source>
        <dbReference type="EMBL" id="EED87655.1"/>
    </source>
</evidence>
<feature type="chain" id="PRO_5002869412" evidence="1">
    <location>
        <begin position="22"/>
        <end position="188"/>
    </location>
</feature>
<dbReference type="Proteomes" id="UP000001449">
    <property type="component" value="Chromosome 22"/>
</dbReference>
<dbReference type="InterPro" id="IPR036249">
    <property type="entry name" value="Thioredoxin-like_sf"/>
</dbReference>
<dbReference type="InParanoid" id="B8CFM7"/>
<gene>
    <name evidence="3" type="ORF">THAPSDRAFT_270273</name>
</gene>
<evidence type="ECO:0000313" key="4">
    <source>
        <dbReference type="Proteomes" id="UP000001449"/>
    </source>
</evidence>
<dbReference type="RefSeq" id="XP_002294875.1">
    <property type="nucleotide sequence ID" value="XM_002294839.1"/>
</dbReference>
<sequence>MRRTALIATLWLNLQFVASSARSVAVGFHRFGLGAINSSPSTPEPSAHQPTPPSSKGHLQFTSANNLRILSLRGGDIIPISSLSQVESIIHQSSDRNILVVLDFTANDCPPCKMIAPIYTDMSDLEEFTEKGVVFLNVNVNDNPDVAKRYGVDGWPTFVLFKNGKKVGEIVGGQAAKAGLYSLVAKHA</sequence>
<keyword evidence="1" id="KW-0732">Signal</keyword>
<evidence type="ECO:0000259" key="2">
    <source>
        <dbReference type="PROSITE" id="PS51352"/>
    </source>
</evidence>
<evidence type="ECO:0000256" key="1">
    <source>
        <dbReference type="SAM" id="SignalP"/>
    </source>
</evidence>
<dbReference type="STRING" id="35128.B8CFM7"/>
<dbReference type="eggNOG" id="KOG0907">
    <property type="taxonomic scope" value="Eukaryota"/>
</dbReference>
<feature type="domain" description="Thioredoxin" evidence="2">
    <location>
        <begin position="38"/>
        <end position="188"/>
    </location>
</feature>
<reference evidence="3 4" key="2">
    <citation type="journal article" date="2008" name="Nature">
        <title>The Phaeodactylum genome reveals the evolutionary history of diatom genomes.</title>
        <authorList>
            <person name="Bowler C."/>
            <person name="Allen A.E."/>
            <person name="Badger J.H."/>
            <person name="Grimwood J."/>
            <person name="Jabbari K."/>
            <person name="Kuo A."/>
            <person name="Maheswari U."/>
            <person name="Martens C."/>
            <person name="Maumus F."/>
            <person name="Otillar R.P."/>
            <person name="Rayko E."/>
            <person name="Salamov A."/>
            <person name="Vandepoele K."/>
            <person name="Beszteri B."/>
            <person name="Gruber A."/>
            <person name="Heijde M."/>
            <person name="Katinka M."/>
            <person name="Mock T."/>
            <person name="Valentin K."/>
            <person name="Verret F."/>
            <person name="Berges J.A."/>
            <person name="Brownlee C."/>
            <person name="Cadoret J.P."/>
            <person name="Chiovitti A."/>
            <person name="Choi C.J."/>
            <person name="Coesel S."/>
            <person name="De Martino A."/>
            <person name="Detter J.C."/>
            <person name="Durkin C."/>
            <person name="Falciatore A."/>
            <person name="Fournet J."/>
            <person name="Haruta M."/>
            <person name="Huysman M.J."/>
            <person name="Jenkins B.D."/>
            <person name="Jiroutova K."/>
            <person name="Jorgensen R.E."/>
            <person name="Joubert Y."/>
            <person name="Kaplan A."/>
            <person name="Kroger N."/>
            <person name="Kroth P.G."/>
            <person name="La Roche J."/>
            <person name="Lindquist E."/>
            <person name="Lommer M."/>
            <person name="Martin-Jezequel V."/>
            <person name="Lopez P.J."/>
            <person name="Lucas S."/>
            <person name="Mangogna M."/>
            <person name="McGinnis K."/>
            <person name="Medlin L.K."/>
            <person name="Montsant A."/>
            <person name="Oudot-Le Secq M.P."/>
            <person name="Napoli C."/>
            <person name="Obornik M."/>
            <person name="Parker M.S."/>
            <person name="Petit J.L."/>
            <person name="Porcel B.M."/>
            <person name="Poulsen N."/>
            <person name="Robison M."/>
            <person name="Rychlewski L."/>
            <person name="Rynearson T.A."/>
            <person name="Schmutz J."/>
            <person name="Shapiro H."/>
            <person name="Siaut M."/>
            <person name="Stanley M."/>
            <person name="Sussman M.R."/>
            <person name="Taylor A.R."/>
            <person name="Vardi A."/>
            <person name="von Dassow P."/>
            <person name="Vyverman W."/>
            <person name="Willis A."/>
            <person name="Wyrwicz L.S."/>
            <person name="Rokhsar D.S."/>
            <person name="Weissenbach J."/>
            <person name="Armbrust E.V."/>
            <person name="Green B.R."/>
            <person name="Van de Peer Y."/>
            <person name="Grigoriev I.V."/>
        </authorList>
    </citation>
    <scope>NUCLEOTIDE SEQUENCE [LARGE SCALE GENOMIC DNA]</scope>
    <source>
        <strain evidence="3 4">CCMP1335</strain>
    </source>
</reference>
<dbReference type="PROSITE" id="PS51352">
    <property type="entry name" value="THIOREDOXIN_2"/>
    <property type="match status" value="1"/>
</dbReference>
<dbReference type="PANTHER" id="PTHR10438">
    <property type="entry name" value="THIOREDOXIN"/>
    <property type="match status" value="1"/>
</dbReference>
<protein>
    <submittedName>
        <fullName evidence="3">Thioredoxin</fullName>
    </submittedName>
</protein>
<dbReference type="CDD" id="cd02947">
    <property type="entry name" value="TRX_family"/>
    <property type="match status" value="1"/>
</dbReference>
<dbReference type="HOGENOM" id="CLU_090389_14_6_1"/>
<dbReference type="Pfam" id="PF00085">
    <property type="entry name" value="Thioredoxin"/>
    <property type="match status" value="1"/>
</dbReference>
<dbReference type="PANTHER" id="PTHR10438:SF468">
    <property type="entry name" value="THIOREDOXIN-1-RELATED"/>
    <property type="match status" value="1"/>
</dbReference>
<dbReference type="PaxDb" id="35128-Thaps38646"/>
<dbReference type="KEGG" id="tps:THAPSDRAFT_270273"/>
<feature type="signal peptide" evidence="1">
    <location>
        <begin position="1"/>
        <end position="21"/>
    </location>
</feature>
<dbReference type="GeneID" id="7442848"/>